<dbReference type="Pfam" id="PF01380">
    <property type="entry name" value="SIS"/>
    <property type="match status" value="1"/>
</dbReference>
<dbReference type="Proteomes" id="UP000579281">
    <property type="component" value="Unassembled WGS sequence"/>
</dbReference>
<dbReference type="SUPFAM" id="SSF46689">
    <property type="entry name" value="Homeodomain-like"/>
    <property type="match status" value="1"/>
</dbReference>
<keyword evidence="1" id="KW-0805">Transcription regulation</keyword>
<name>A0A841L2H7_9FIRM</name>
<reference evidence="6 7" key="1">
    <citation type="submission" date="2020-08" db="EMBL/GenBank/DDBJ databases">
        <title>Genomic Encyclopedia of Type Strains, Phase IV (KMG-IV): sequencing the most valuable type-strain genomes for metagenomic binning, comparative biology and taxonomic classification.</title>
        <authorList>
            <person name="Goeker M."/>
        </authorList>
    </citation>
    <scope>NUCLEOTIDE SEQUENCE [LARGE SCALE GENOMIC DNA]</scope>
    <source>
        <strain evidence="6 7">DSM 103526</strain>
    </source>
</reference>
<feature type="domain" description="SIS" evidence="5">
    <location>
        <begin position="124"/>
        <end position="264"/>
    </location>
</feature>
<dbReference type="InterPro" id="IPR000281">
    <property type="entry name" value="HTH_RpiR"/>
</dbReference>
<evidence type="ECO:0000313" key="7">
    <source>
        <dbReference type="Proteomes" id="UP000579281"/>
    </source>
</evidence>
<dbReference type="GO" id="GO:0097367">
    <property type="term" value="F:carbohydrate derivative binding"/>
    <property type="evidence" value="ECO:0007669"/>
    <property type="project" value="InterPro"/>
</dbReference>
<sequence>MSTILKIKERKEEYTQSEVKLANYILEHTHDIYNLSVQSLADLSQTSPASVVRFCQKIGYEGFQEFKIALVKDISQSQNNDEIIYEDITIHDSVREIMQKISQENTIAIENTLKLMDETEIERAIEAIANGRDIYIYGVGASGLVAMDFQYKLMRIKKKVSMYLDSHTQLASSVHIGKEDVAIGISYSGKTLETYKAMEMARKKGAITIAITKYGKNPLSEIADINIQVAGMENNIRVGAIASRIAQLTAIDVLFVGVAKKDFALVSEYIQNTRKIVEDLKLK</sequence>
<evidence type="ECO:0000256" key="3">
    <source>
        <dbReference type="ARBA" id="ARBA00023163"/>
    </source>
</evidence>
<dbReference type="CDD" id="cd05013">
    <property type="entry name" value="SIS_RpiR"/>
    <property type="match status" value="1"/>
</dbReference>
<dbReference type="PROSITE" id="PS51464">
    <property type="entry name" value="SIS"/>
    <property type="match status" value="1"/>
</dbReference>
<evidence type="ECO:0000259" key="4">
    <source>
        <dbReference type="PROSITE" id="PS51071"/>
    </source>
</evidence>
<proteinExistence type="predicted"/>
<dbReference type="InterPro" id="IPR035472">
    <property type="entry name" value="RpiR-like_SIS"/>
</dbReference>
<dbReference type="InterPro" id="IPR046348">
    <property type="entry name" value="SIS_dom_sf"/>
</dbReference>
<dbReference type="Gene3D" id="1.10.10.10">
    <property type="entry name" value="Winged helix-like DNA-binding domain superfamily/Winged helix DNA-binding domain"/>
    <property type="match status" value="1"/>
</dbReference>
<protein>
    <submittedName>
        <fullName evidence="6">DNA-binding MurR/RpiR family transcriptional regulator</fullName>
    </submittedName>
</protein>
<evidence type="ECO:0000256" key="1">
    <source>
        <dbReference type="ARBA" id="ARBA00023015"/>
    </source>
</evidence>
<dbReference type="InterPro" id="IPR001347">
    <property type="entry name" value="SIS_dom"/>
</dbReference>
<dbReference type="PANTHER" id="PTHR30514:SF1">
    <property type="entry name" value="HTH-TYPE TRANSCRIPTIONAL REGULATOR HEXR-RELATED"/>
    <property type="match status" value="1"/>
</dbReference>
<dbReference type="Gene3D" id="3.40.50.10490">
    <property type="entry name" value="Glucose-6-phosphate isomerase like protein, domain 1"/>
    <property type="match status" value="1"/>
</dbReference>
<dbReference type="PANTHER" id="PTHR30514">
    <property type="entry name" value="GLUCOKINASE"/>
    <property type="match status" value="1"/>
</dbReference>
<evidence type="ECO:0000259" key="5">
    <source>
        <dbReference type="PROSITE" id="PS51464"/>
    </source>
</evidence>
<keyword evidence="3" id="KW-0804">Transcription</keyword>
<dbReference type="InterPro" id="IPR036388">
    <property type="entry name" value="WH-like_DNA-bd_sf"/>
</dbReference>
<gene>
    <name evidence="6" type="ORF">HNQ80_003481</name>
</gene>
<keyword evidence="2 6" id="KW-0238">DNA-binding</keyword>
<feature type="domain" description="HTH rpiR-type" evidence="4">
    <location>
        <begin position="1"/>
        <end position="77"/>
    </location>
</feature>
<evidence type="ECO:0000313" key="6">
    <source>
        <dbReference type="EMBL" id="MBB6217362.1"/>
    </source>
</evidence>
<dbReference type="PROSITE" id="PS51071">
    <property type="entry name" value="HTH_RPIR"/>
    <property type="match status" value="1"/>
</dbReference>
<dbReference type="Pfam" id="PF01418">
    <property type="entry name" value="HTH_6"/>
    <property type="match status" value="1"/>
</dbReference>
<dbReference type="SUPFAM" id="SSF53697">
    <property type="entry name" value="SIS domain"/>
    <property type="match status" value="1"/>
</dbReference>
<dbReference type="RefSeq" id="WP_184311863.1">
    <property type="nucleotide sequence ID" value="NZ_JACHEN010000023.1"/>
</dbReference>
<dbReference type="AlphaFoldDB" id="A0A841L2H7"/>
<comment type="caution">
    <text evidence="6">The sequence shown here is derived from an EMBL/GenBank/DDBJ whole genome shotgun (WGS) entry which is preliminary data.</text>
</comment>
<accession>A0A841L2H7</accession>
<organism evidence="6 7">
    <name type="scientific">Anaerosolibacter carboniphilus</name>
    <dbReference type="NCBI Taxonomy" id="1417629"/>
    <lineage>
        <taxon>Bacteria</taxon>
        <taxon>Bacillati</taxon>
        <taxon>Bacillota</taxon>
        <taxon>Clostridia</taxon>
        <taxon>Peptostreptococcales</taxon>
        <taxon>Thermotaleaceae</taxon>
        <taxon>Anaerosolibacter</taxon>
    </lineage>
</organism>
<dbReference type="GO" id="GO:0003700">
    <property type="term" value="F:DNA-binding transcription factor activity"/>
    <property type="evidence" value="ECO:0007669"/>
    <property type="project" value="InterPro"/>
</dbReference>
<dbReference type="InterPro" id="IPR047640">
    <property type="entry name" value="RpiR-like"/>
</dbReference>
<dbReference type="EMBL" id="JACHEN010000023">
    <property type="protein sequence ID" value="MBB6217362.1"/>
    <property type="molecule type" value="Genomic_DNA"/>
</dbReference>
<dbReference type="GO" id="GO:0003677">
    <property type="term" value="F:DNA binding"/>
    <property type="evidence" value="ECO:0007669"/>
    <property type="project" value="UniProtKB-KW"/>
</dbReference>
<keyword evidence="7" id="KW-1185">Reference proteome</keyword>
<dbReference type="GO" id="GO:1901135">
    <property type="term" value="P:carbohydrate derivative metabolic process"/>
    <property type="evidence" value="ECO:0007669"/>
    <property type="project" value="InterPro"/>
</dbReference>
<evidence type="ECO:0000256" key="2">
    <source>
        <dbReference type="ARBA" id="ARBA00023125"/>
    </source>
</evidence>
<dbReference type="InterPro" id="IPR009057">
    <property type="entry name" value="Homeodomain-like_sf"/>
</dbReference>